<reference evidence="7 8" key="1">
    <citation type="submission" date="2022-06" db="EMBL/GenBank/DDBJ databases">
        <title>Genomic Encyclopedia of Archaeal and Bacterial Type Strains, Phase II (KMG-II): from individual species to whole genera.</title>
        <authorList>
            <person name="Goeker M."/>
        </authorList>
    </citation>
    <scope>NUCLEOTIDE SEQUENCE [LARGE SCALE GENOMIC DNA]</scope>
    <source>
        <strain evidence="7 8">DSM 44693</strain>
    </source>
</reference>
<evidence type="ECO:0000256" key="1">
    <source>
        <dbReference type="ARBA" id="ARBA00023015"/>
    </source>
</evidence>
<evidence type="ECO:0000256" key="4">
    <source>
        <dbReference type="PROSITE-ProRule" id="PRU00335"/>
    </source>
</evidence>
<keyword evidence="3" id="KW-0804">Transcription</keyword>
<dbReference type="InterPro" id="IPR009057">
    <property type="entry name" value="Homeodomain-like_sf"/>
</dbReference>
<evidence type="ECO:0000256" key="5">
    <source>
        <dbReference type="SAM" id="MobiDB-lite"/>
    </source>
</evidence>
<evidence type="ECO:0000313" key="7">
    <source>
        <dbReference type="EMBL" id="MCP2175519.1"/>
    </source>
</evidence>
<dbReference type="RefSeq" id="WP_253660484.1">
    <property type="nucleotide sequence ID" value="NZ_BAAAJQ010000001.1"/>
</dbReference>
<dbReference type="PROSITE" id="PS50977">
    <property type="entry name" value="HTH_TETR_2"/>
    <property type="match status" value="1"/>
</dbReference>
<keyword evidence="2 4" id="KW-0238">DNA-binding</keyword>
<name>A0ABT1HBF9_9NOCA</name>
<evidence type="ECO:0000256" key="3">
    <source>
        <dbReference type="ARBA" id="ARBA00023163"/>
    </source>
</evidence>
<feature type="DNA-binding region" description="H-T-H motif" evidence="4">
    <location>
        <begin position="46"/>
        <end position="65"/>
    </location>
</feature>
<protein>
    <submittedName>
        <fullName evidence="7">Transcriptional regulator, TetR family</fullName>
    </submittedName>
</protein>
<evidence type="ECO:0000313" key="8">
    <source>
        <dbReference type="Proteomes" id="UP001206895"/>
    </source>
</evidence>
<dbReference type="Proteomes" id="UP001206895">
    <property type="component" value="Unassembled WGS sequence"/>
</dbReference>
<feature type="region of interest" description="Disordered" evidence="5">
    <location>
        <begin position="1"/>
        <end position="22"/>
    </location>
</feature>
<proteinExistence type="predicted"/>
<evidence type="ECO:0000256" key="2">
    <source>
        <dbReference type="ARBA" id="ARBA00023125"/>
    </source>
</evidence>
<dbReference type="Gene3D" id="1.10.357.10">
    <property type="entry name" value="Tetracycline Repressor, domain 2"/>
    <property type="match status" value="1"/>
</dbReference>
<sequence length="210" mass="22797">MESDKAVPTGGRRNVKRGQERADRTRDLVIAETISCIREEGFAAASTRRIIERAGLTSGVIQYHFGTRDGLLTAVVDFALARLVSSIGELTTSVEGVDDPDQRLRTLAQTAWSTFNSPASMAALEILIATRSIRDRLDVDNLEVLIPGLARISQLVGDSTHATAIGNLLWAAPVGLMVAELVVQFPPPTQPEQHAFAQLLIDHRHRGLPS</sequence>
<dbReference type="SUPFAM" id="SSF46689">
    <property type="entry name" value="Homeodomain-like"/>
    <property type="match status" value="1"/>
</dbReference>
<gene>
    <name evidence="7" type="ORF">LX13_001326</name>
</gene>
<dbReference type="Pfam" id="PF00440">
    <property type="entry name" value="TetR_N"/>
    <property type="match status" value="1"/>
</dbReference>
<organism evidence="7 8">
    <name type="scientific">Williamsia maris</name>
    <dbReference type="NCBI Taxonomy" id="72806"/>
    <lineage>
        <taxon>Bacteria</taxon>
        <taxon>Bacillati</taxon>
        <taxon>Actinomycetota</taxon>
        <taxon>Actinomycetes</taxon>
        <taxon>Mycobacteriales</taxon>
        <taxon>Nocardiaceae</taxon>
        <taxon>Williamsia</taxon>
    </lineage>
</organism>
<dbReference type="EMBL" id="JAMTCJ010000001">
    <property type="protein sequence ID" value="MCP2175519.1"/>
    <property type="molecule type" value="Genomic_DNA"/>
</dbReference>
<dbReference type="PANTHER" id="PTHR30055">
    <property type="entry name" value="HTH-TYPE TRANSCRIPTIONAL REGULATOR RUTR"/>
    <property type="match status" value="1"/>
</dbReference>
<evidence type="ECO:0000259" key="6">
    <source>
        <dbReference type="PROSITE" id="PS50977"/>
    </source>
</evidence>
<keyword evidence="1" id="KW-0805">Transcription regulation</keyword>
<feature type="domain" description="HTH tetR-type" evidence="6">
    <location>
        <begin position="23"/>
        <end position="83"/>
    </location>
</feature>
<dbReference type="InterPro" id="IPR050109">
    <property type="entry name" value="HTH-type_TetR-like_transc_reg"/>
</dbReference>
<comment type="caution">
    <text evidence="7">The sequence shown here is derived from an EMBL/GenBank/DDBJ whole genome shotgun (WGS) entry which is preliminary data.</text>
</comment>
<accession>A0ABT1HBF9</accession>
<keyword evidence="8" id="KW-1185">Reference proteome</keyword>
<dbReference type="PANTHER" id="PTHR30055:SF234">
    <property type="entry name" value="HTH-TYPE TRANSCRIPTIONAL REGULATOR BETI"/>
    <property type="match status" value="1"/>
</dbReference>
<dbReference type="InterPro" id="IPR001647">
    <property type="entry name" value="HTH_TetR"/>
</dbReference>